<dbReference type="Gene3D" id="1.10.8.500">
    <property type="entry name" value="HAMP domain in histidine kinase"/>
    <property type="match status" value="1"/>
</dbReference>
<dbReference type="Gene3D" id="1.10.287.950">
    <property type="entry name" value="Methyl-accepting chemotaxis protein"/>
    <property type="match status" value="1"/>
</dbReference>
<dbReference type="PROSITE" id="PS50192">
    <property type="entry name" value="T_SNARE"/>
    <property type="match status" value="1"/>
</dbReference>
<keyword evidence="3 5" id="KW-0807">Transducer</keyword>
<keyword evidence="6" id="KW-1133">Transmembrane helix</keyword>
<dbReference type="Pfam" id="PF00015">
    <property type="entry name" value="MCPsignal"/>
    <property type="match status" value="1"/>
</dbReference>
<comment type="subcellular location">
    <subcellularLocation>
        <location evidence="1">Cell inner membrane</location>
        <topology evidence="1">Multi-pass membrane protein</topology>
    </subcellularLocation>
</comment>
<keyword evidence="2" id="KW-0997">Cell inner membrane</keyword>
<dbReference type="CDD" id="cd06225">
    <property type="entry name" value="HAMP"/>
    <property type="match status" value="1"/>
</dbReference>
<dbReference type="PROSITE" id="PS50111">
    <property type="entry name" value="CHEMOTAXIS_TRANSDUC_2"/>
    <property type="match status" value="1"/>
</dbReference>
<dbReference type="InterPro" id="IPR000727">
    <property type="entry name" value="T_SNARE_dom"/>
</dbReference>
<dbReference type="GO" id="GO:0004888">
    <property type="term" value="F:transmembrane signaling receptor activity"/>
    <property type="evidence" value="ECO:0007669"/>
    <property type="project" value="InterPro"/>
</dbReference>
<name>A0A5K7YJJ0_9BACT</name>
<reference evidence="10 11" key="1">
    <citation type="submission" date="2019-11" db="EMBL/GenBank/DDBJ databases">
        <title>Comparative genomics of hydrocarbon-degrading Desulfosarcina strains.</title>
        <authorList>
            <person name="Watanabe M."/>
            <person name="Kojima H."/>
            <person name="Fukui M."/>
        </authorList>
    </citation>
    <scope>NUCLEOTIDE SEQUENCE [LARGE SCALE GENOMIC DNA]</scope>
    <source>
        <strain evidence="10 11">PL12</strain>
    </source>
</reference>
<evidence type="ECO:0000259" key="8">
    <source>
        <dbReference type="PROSITE" id="PS50192"/>
    </source>
</evidence>
<dbReference type="Pfam" id="PF00672">
    <property type="entry name" value="HAMP"/>
    <property type="match status" value="1"/>
</dbReference>
<sequence>MKKFSLGMKIGVAFLFVLICTIVVGLAGYLALGNVLAKTALNQEVNATRSLFADAREHVSRFILYGYNEGRQKQDEARQHVLETLEKCHEALSTIQERSDLPDEVQREVKMVVLQLEAYSTAFDRIAEAEKNKTDAVPQIMAGFDKVKALYEKGKLFVDDIILTYGVFRSDVEGYFQRNTNTRWKEILQTRAATRKAILDWNEKVSSSDSLAPIGKQMLATFDTLNEQLSQYNIEFSQQTVEQSRMASIQEGLWSSVNAIETIALQQMQKIKQLSMTVIIVSVIAAVLLGIVSAVLSTRVIVGPIQRVAASLKDIAEGEGDLTVRLDIRSNDEIGNLAHWFNMFIENMGKLMAQISGSAQKLSTSSVDFSRIAQQMSLGIEQMSSKSKDVAAATEEMSANMVSVAAASEQASTNVNMVTTATDSMSDRIGEIANKSDKAQYITQRAVERGKITVEQVNELGRAAADISKVTEVIIEISEQTNLLALNATIEAARAGEAGKGFAVVANEIKELATQTATATGDIRAKIDGIQNSTDKTVVEINGIMKVIYEVNQIVAQIAKDTVEQSTSTQEIASNVSEASQGIQVVNQNVAQSSVVSTDIAQIISEVSSEASEMAENSHIINENATLLSQMAEQLNGLVRCFKI</sequence>
<dbReference type="PANTHER" id="PTHR32089:SF112">
    <property type="entry name" value="LYSOZYME-LIKE PROTEIN-RELATED"/>
    <property type="match status" value="1"/>
</dbReference>
<keyword evidence="2" id="KW-1003">Cell membrane</keyword>
<dbReference type="SMART" id="SM00283">
    <property type="entry name" value="MA"/>
    <property type="match status" value="1"/>
</dbReference>
<keyword evidence="6" id="KW-0812">Transmembrane</keyword>
<dbReference type="PROSITE" id="PS50885">
    <property type="entry name" value="HAMP"/>
    <property type="match status" value="1"/>
</dbReference>
<evidence type="ECO:0000259" key="7">
    <source>
        <dbReference type="PROSITE" id="PS50111"/>
    </source>
</evidence>
<dbReference type="AlphaFoldDB" id="A0A5K7YJJ0"/>
<protein>
    <submittedName>
        <fullName evidence="10">Methyl-accepting chemotaxis protein</fullName>
    </submittedName>
</protein>
<dbReference type="PANTHER" id="PTHR32089">
    <property type="entry name" value="METHYL-ACCEPTING CHEMOTAXIS PROTEIN MCPB"/>
    <property type="match status" value="1"/>
</dbReference>
<dbReference type="InterPro" id="IPR004090">
    <property type="entry name" value="Chemotax_Me-accpt_rcpt"/>
</dbReference>
<proteinExistence type="inferred from homology"/>
<evidence type="ECO:0000313" key="10">
    <source>
        <dbReference type="EMBL" id="BBO69842.1"/>
    </source>
</evidence>
<dbReference type="EMBL" id="AP021874">
    <property type="protein sequence ID" value="BBO69842.1"/>
    <property type="molecule type" value="Genomic_DNA"/>
</dbReference>
<dbReference type="PRINTS" id="PR00260">
    <property type="entry name" value="CHEMTRNSDUCR"/>
</dbReference>
<feature type="domain" description="HAMP" evidence="9">
    <location>
        <begin position="299"/>
        <end position="353"/>
    </location>
</feature>
<evidence type="ECO:0000313" key="11">
    <source>
        <dbReference type="Proteomes" id="UP000427906"/>
    </source>
</evidence>
<evidence type="ECO:0000256" key="2">
    <source>
        <dbReference type="ARBA" id="ARBA00022519"/>
    </source>
</evidence>
<dbReference type="KEGG" id="dalk:DSCA_37720"/>
<dbReference type="Proteomes" id="UP000427906">
    <property type="component" value="Chromosome"/>
</dbReference>
<feature type="domain" description="Methyl-accepting transducer" evidence="7">
    <location>
        <begin position="358"/>
        <end position="608"/>
    </location>
</feature>
<dbReference type="GO" id="GO:0006935">
    <property type="term" value="P:chemotaxis"/>
    <property type="evidence" value="ECO:0007669"/>
    <property type="project" value="InterPro"/>
</dbReference>
<evidence type="ECO:0000256" key="5">
    <source>
        <dbReference type="PROSITE-ProRule" id="PRU00284"/>
    </source>
</evidence>
<dbReference type="SUPFAM" id="SSF58104">
    <property type="entry name" value="Methyl-accepting chemotaxis protein (MCP) signaling domain"/>
    <property type="match status" value="1"/>
</dbReference>
<dbReference type="GO" id="GO:0005886">
    <property type="term" value="C:plasma membrane"/>
    <property type="evidence" value="ECO:0007669"/>
    <property type="project" value="UniProtKB-SubCell"/>
</dbReference>
<feature type="transmembrane region" description="Helical" evidence="6">
    <location>
        <begin position="274"/>
        <end position="296"/>
    </location>
</feature>
<dbReference type="InterPro" id="IPR003660">
    <property type="entry name" value="HAMP_dom"/>
</dbReference>
<evidence type="ECO:0000256" key="4">
    <source>
        <dbReference type="ARBA" id="ARBA00029447"/>
    </source>
</evidence>
<organism evidence="10 11">
    <name type="scientific">Desulfosarcina alkanivorans</name>
    <dbReference type="NCBI Taxonomy" id="571177"/>
    <lineage>
        <taxon>Bacteria</taxon>
        <taxon>Pseudomonadati</taxon>
        <taxon>Thermodesulfobacteriota</taxon>
        <taxon>Desulfobacteria</taxon>
        <taxon>Desulfobacterales</taxon>
        <taxon>Desulfosarcinaceae</taxon>
        <taxon>Desulfosarcina</taxon>
    </lineage>
</organism>
<evidence type="ECO:0000256" key="1">
    <source>
        <dbReference type="ARBA" id="ARBA00004429"/>
    </source>
</evidence>
<evidence type="ECO:0000259" key="9">
    <source>
        <dbReference type="PROSITE" id="PS50885"/>
    </source>
</evidence>
<keyword evidence="6" id="KW-0472">Membrane</keyword>
<dbReference type="InterPro" id="IPR004089">
    <property type="entry name" value="MCPsignal_dom"/>
</dbReference>
<comment type="similarity">
    <text evidence="4">Belongs to the methyl-accepting chemotaxis (MCP) protein family.</text>
</comment>
<gene>
    <name evidence="10" type="ORF">DSCA_37720</name>
</gene>
<dbReference type="RefSeq" id="WP_167527856.1">
    <property type="nucleotide sequence ID" value="NZ_AP021874.1"/>
</dbReference>
<feature type="transmembrane region" description="Helical" evidence="6">
    <location>
        <begin position="12"/>
        <end position="32"/>
    </location>
</feature>
<dbReference type="GO" id="GO:0007165">
    <property type="term" value="P:signal transduction"/>
    <property type="evidence" value="ECO:0007669"/>
    <property type="project" value="UniProtKB-KW"/>
</dbReference>
<feature type="domain" description="T-SNARE coiled-coil homology" evidence="8">
    <location>
        <begin position="531"/>
        <end position="593"/>
    </location>
</feature>
<evidence type="ECO:0000256" key="3">
    <source>
        <dbReference type="ARBA" id="ARBA00023224"/>
    </source>
</evidence>
<accession>A0A5K7YJJ0</accession>
<keyword evidence="11" id="KW-1185">Reference proteome</keyword>
<dbReference type="SMART" id="SM00304">
    <property type="entry name" value="HAMP"/>
    <property type="match status" value="1"/>
</dbReference>
<evidence type="ECO:0000256" key="6">
    <source>
        <dbReference type="SAM" id="Phobius"/>
    </source>
</evidence>